<feature type="region of interest" description="Disordered" evidence="1">
    <location>
        <begin position="45"/>
        <end position="247"/>
    </location>
</feature>
<sequence>MLAVALLIWGSLTQKWDLGGGGGEGGQVVDAIMVDPNAVVQQYNQQKTQQASVQKAEQERKERAEQQEDELRQQQQKEQERLKTLEVERLQAKEAAEAQRRESAAAAAKAKEEQKVAEEAAAQAKTERDRILKEQADAKAKAEAEAKKQAELAKQKADEAKAKAQAEAKAEADAKAKAEADAKAKAAAEAKAKAAADAKAKAAAAQQSKTVDSLLDGLVSDGNNKQSGASAMGQGGSNRTGANGEGIDRYKGQVQSAIQQKFIDPELYKGKTCELKVSIAPDGLLISAKAVGGDPALCQVALRAANTAKLPKPPKDIYEEVKSPVIEFKP</sequence>
<feature type="compositionally biased region" description="Basic and acidic residues" evidence="1">
    <location>
        <begin position="125"/>
        <end position="200"/>
    </location>
</feature>
<dbReference type="GO" id="GO:0019534">
    <property type="term" value="F:toxin transmembrane transporter activity"/>
    <property type="evidence" value="ECO:0007669"/>
    <property type="project" value="InterPro"/>
</dbReference>
<dbReference type="AlphaFoldDB" id="A0AAJ3HT23"/>
<evidence type="ECO:0000256" key="1">
    <source>
        <dbReference type="SAM" id="MobiDB-lite"/>
    </source>
</evidence>
<evidence type="ECO:0000313" key="2">
    <source>
        <dbReference type="EMBL" id="OAT47870.1"/>
    </source>
</evidence>
<dbReference type="NCBIfam" id="NF007065">
    <property type="entry name" value="PRK09510.1"/>
    <property type="match status" value="1"/>
</dbReference>
<dbReference type="NCBIfam" id="TIGR02794">
    <property type="entry name" value="tolA_full"/>
    <property type="match status" value="1"/>
</dbReference>
<dbReference type="EMBL" id="LXEV01000018">
    <property type="protein sequence ID" value="OAT47870.1"/>
    <property type="molecule type" value="Genomic_DNA"/>
</dbReference>
<organism evidence="2 3">
    <name type="scientific">Proteus hauseri ATCC 700826</name>
    <dbReference type="NCBI Taxonomy" id="1354271"/>
    <lineage>
        <taxon>Bacteria</taxon>
        <taxon>Pseudomonadati</taxon>
        <taxon>Pseudomonadota</taxon>
        <taxon>Gammaproteobacteria</taxon>
        <taxon>Enterobacterales</taxon>
        <taxon>Morganellaceae</taxon>
        <taxon>Proteus</taxon>
    </lineage>
</organism>
<comment type="caution">
    <text evidence="2">The sequence shown here is derived from an EMBL/GenBank/DDBJ whole genome shotgun (WGS) entry which is preliminary data.</text>
</comment>
<feature type="compositionally biased region" description="Basic and acidic residues" evidence="1">
    <location>
        <begin position="56"/>
        <end position="118"/>
    </location>
</feature>
<dbReference type="InterPro" id="IPR014161">
    <property type="entry name" value="Tol-Pal_TolA"/>
</dbReference>
<protein>
    <submittedName>
        <fullName evidence="2">TolA family protein</fullName>
    </submittedName>
</protein>
<name>A0AAJ3HT23_PROHU</name>
<dbReference type="SUPFAM" id="SSF74653">
    <property type="entry name" value="TolA/TonB C-terminal domain"/>
    <property type="match status" value="1"/>
</dbReference>
<dbReference type="Proteomes" id="UP000078250">
    <property type="component" value="Unassembled WGS sequence"/>
</dbReference>
<proteinExistence type="predicted"/>
<accession>A0AAJ3HT23</accession>
<dbReference type="Gene3D" id="3.30.1150.10">
    <property type="match status" value="1"/>
</dbReference>
<reference evidence="2 3" key="1">
    <citation type="submission" date="2016-04" db="EMBL/GenBank/DDBJ databases">
        <title>ATOL: Assembling a taxonomically balanced genome-scale reconstruction of the evolutionary history of the Enterobacteriaceae.</title>
        <authorList>
            <person name="Plunkett G.III."/>
            <person name="Neeno-Eckwall E.C."/>
            <person name="Glasner J.D."/>
            <person name="Perna N.T."/>
        </authorList>
    </citation>
    <scope>NUCLEOTIDE SEQUENCE [LARGE SCALE GENOMIC DNA]</scope>
    <source>
        <strain evidence="2 3">ATCC 700826</strain>
    </source>
</reference>
<dbReference type="GO" id="GO:0043213">
    <property type="term" value="P:bacteriocin transport"/>
    <property type="evidence" value="ECO:0007669"/>
    <property type="project" value="InterPro"/>
</dbReference>
<gene>
    <name evidence="2" type="ORF">M997_1370</name>
</gene>
<dbReference type="GO" id="GO:0016020">
    <property type="term" value="C:membrane"/>
    <property type="evidence" value="ECO:0007669"/>
    <property type="project" value="InterPro"/>
</dbReference>
<keyword evidence="3" id="KW-1185">Reference proteome</keyword>
<evidence type="ECO:0000313" key="3">
    <source>
        <dbReference type="Proteomes" id="UP000078250"/>
    </source>
</evidence>
<dbReference type="Pfam" id="PF06519">
    <property type="entry name" value="TolA"/>
    <property type="match status" value="1"/>
</dbReference>